<dbReference type="Proteomes" id="UP001165065">
    <property type="component" value="Unassembled WGS sequence"/>
</dbReference>
<dbReference type="PANTHER" id="PTHR42254:SF1">
    <property type="entry name" value="CALCINEURIN-LIKE PHOSPHOESTERASE DOMAIN-CONTAINING PROTEIN"/>
    <property type="match status" value="1"/>
</dbReference>
<protein>
    <submittedName>
        <fullName evidence="2">Uncharacterized protein</fullName>
    </submittedName>
</protein>
<dbReference type="InterPro" id="IPR029052">
    <property type="entry name" value="Metallo-depent_PP-like"/>
</dbReference>
<dbReference type="EMBL" id="BRYA01000612">
    <property type="protein sequence ID" value="GMI25549.1"/>
    <property type="molecule type" value="Genomic_DNA"/>
</dbReference>
<comment type="caution">
    <text evidence="2">The sequence shown here is derived from an EMBL/GenBank/DDBJ whole genome shotgun (WGS) entry which is preliminary data.</text>
</comment>
<accession>A0A9W7L2I9</accession>
<name>A0A9W7L2I9_9STRA</name>
<dbReference type="PANTHER" id="PTHR42254">
    <property type="entry name" value="METALLOPHOS DOMAIN-CONTAINING PROTEIN"/>
    <property type="match status" value="1"/>
</dbReference>
<organism evidence="2 3">
    <name type="scientific">Triparma columacea</name>
    <dbReference type="NCBI Taxonomy" id="722753"/>
    <lineage>
        <taxon>Eukaryota</taxon>
        <taxon>Sar</taxon>
        <taxon>Stramenopiles</taxon>
        <taxon>Ochrophyta</taxon>
        <taxon>Bolidophyceae</taxon>
        <taxon>Parmales</taxon>
        <taxon>Triparmaceae</taxon>
        <taxon>Triparma</taxon>
    </lineage>
</organism>
<dbReference type="Gene3D" id="3.60.21.10">
    <property type="match status" value="1"/>
</dbReference>
<keyword evidence="3" id="KW-1185">Reference proteome</keyword>
<evidence type="ECO:0000256" key="1">
    <source>
        <dbReference type="SAM" id="MobiDB-lite"/>
    </source>
</evidence>
<gene>
    <name evidence="2" type="ORF">TrCOL_g9984</name>
</gene>
<feature type="region of interest" description="Disordered" evidence="1">
    <location>
        <begin position="27"/>
        <end position="52"/>
    </location>
</feature>
<feature type="compositionally biased region" description="Basic and acidic residues" evidence="1">
    <location>
        <begin position="34"/>
        <end position="46"/>
    </location>
</feature>
<evidence type="ECO:0000313" key="2">
    <source>
        <dbReference type="EMBL" id="GMI25549.1"/>
    </source>
</evidence>
<evidence type="ECO:0000313" key="3">
    <source>
        <dbReference type="Proteomes" id="UP001165065"/>
    </source>
</evidence>
<feature type="region of interest" description="Disordered" evidence="1">
    <location>
        <begin position="98"/>
        <end position="119"/>
    </location>
</feature>
<sequence length="451" mass="49174">MKEIYPDNVHLVMGNRDVNKMRIVHEIEGFEGPKPSDKSKPSESKPSDSSVPLATPHSGVYWFHNRNLIGDPLLSNVPTSRVSRLRWILRSTMGCPNSFEHRQSELSNRGEPSSEEDVVDSYVETCRPGGLMGRYIMESSTIVKLGPCLFVHGGIPKGPEVTDSKLMGRRALPPTFEGTVEEPETGDWVDAINNWSEVQKSHWLNQIGPPVIWSTKGGYETTPNQGGSLIQYGMGWLLNPPTTSNNKTPPTVTKNPTCVYASWLNKGMPCPSTSSSPSVRNMFTDGVEVIISGHQPHGDAPLGIKVDGGGVIVTGDTSYSGDTGWVNSENGGNKGREGTKSGRGVVAVSEILLQYTTTNSTSSLKSIITRGVLSDGTSYECDGLMKDDVVGREAKDEVFGDDGKVIIDGIEKGRYWIKAKLGEGKYLGCYAKGWEVENKVLKVLDVARRRQ</sequence>
<dbReference type="OrthoDB" id="426586at2759"/>
<dbReference type="AlphaFoldDB" id="A0A9W7L2I9"/>
<reference evidence="3" key="1">
    <citation type="journal article" date="2023" name="Commun. Biol.">
        <title>Genome analysis of Parmales, the sister group of diatoms, reveals the evolutionary specialization of diatoms from phago-mixotrophs to photoautotrophs.</title>
        <authorList>
            <person name="Ban H."/>
            <person name="Sato S."/>
            <person name="Yoshikawa S."/>
            <person name="Yamada K."/>
            <person name="Nakamura Y."/>
            <person name="Ichinomiya M."/>
            <person name="Sato N."/>
            <person name="Blanc-Mathieu R."/>
            <person name="Endo H."/>
            <person name="Kuwata A."/>
            <person name="Ogata H."/>
        </authorList>
    </citation>
    <scope>NUCLEOTIDE SEQUENCE [LARGE SCALE GENOMIC DNA]</scope>
</reference>
<proteinExistence type="predicted"/>